<proteinExistence type="predicted"/>
<evidence type="ECO:0000313" key="1">
    <source>
        <dbReference type="EMBL" id="RYJ51336.1"/>
    </source>
</evidence>
<organism evidence="1 2">
    <name type="scientific">Flavobacterium petrolei</name>
    <dbReference type="NCBI Taxonomy" id="2259594"/>
    <lineage>
        <taxon>Bacteria</taxon>
        <taxon>Pseudomonadati</taxon>
        <taxon>Bacteroidota</taxon>
        <taxon>Flavobacteriia</taxon>
        <taxon>Flavobacteriales</taxon>
        <taxon>Flavobacteriaceae</taxon>
        <taxon>Flavobacterium</taxon>
    </lineage>
</organism>
<accession>A0A482TV02</accession>
<dbReference type="RefSeq" id="WP_113666511.1">
    <property type="nucleotide sequence ID" value="NZ_QNVY02000004.1"/>
</dbReference>
<gene>
    <name evidence="1" type="ORF">DR871_012975</name>
</gene>
<name>A0A482TV02_9FLAO</name>
<reference evidence="1 2" key="1">
    <citation type="submission" date="2019-01" db="EMBL/GenBank/DDBJ databases">
        <title>Flavobacterium sp. nov. isolated from arctic soil.</title>
        <authorList>
            <person name="Kim D.-U."/>
        </authorList>
    </citation>
    <scope>NUCLEOTIDE SEQUENCE [LARGE SCALE GENOMIC DNA]</scope>
    <source>
        <strain evidence="1 2">Kopri-42</strain>
    </source>
</reference>
<comment type="caution">
    <text evidence="1">The sequence shown here is derived from an EMBL/GenBank/DDBJ whole genome shotgun (WGS) entry which is preliminary data.</text>
</comment>
<protein>
    <submittedName>
        <fullName evidence="1">Uncharacterized protein</fullName>
    </submittedName>
</protein>
<dbReference type="Proteomes" id="UP000253235">
    <property type="component" value="Unassembled WGS sequence"/>
</dbReference>
<dbReference type="AlphaFoldDB" id="A0A482TV02"/>
<dbReference type="EMBL" id="QNVY02000004">
    <property type="protein sequence ID" value="RYJ51336.1"/>
    <property type="molecule type" value="Genomic_DNA"/>
</dbReference>
<sequence>MNNLENSLDIRVNALFNSEIKKQLLDKSQSIYNSIQPQKSNDVFANLQNKLEAMKQTLVMLSDELIKIGNEALNDFEEEIQTVPVAEKNTAIENLRGLITEEIKEIVKHMSTSKFRE</sequence>
<keyword evidence="2" id="KW-1185">Reference proteome</keyword>
<evidence type="ECO:0000313" key="2">
    <source>
        <dbReference type="Proteomes" id="UP000253235"/>
    </source>
</evidence>